<protein>
    <recommendedName>
        <fullName evidence="2">histidine kinase</fullName>
        <ecNumber evidence="2">2.7.13.3</ecNumber>
    </recommendedName>
</protein>
<keyword evidence="3" id="KW-0597">Phosphoprotein</keyword>
<keyword evidence="7" id="KW-0472">Membrane</keyword>
<gene>
    <name evidence="10" type="ORF">PEPS_40310</name>
</gene>
<dbReference type="InterPro" id="IPR036097">
    <property type="entry name" value="HisK_dim/P_sf"/>
</dbReference>
<dbReference type="SMART" id="SM00387">
    <property type="entry name" value="HATPase_c"/>
    <property type="match status" value="1"/>
</dbReference>
<evidence type="ECO:0000256" key="3">
    <source>
        <dbReference type="ARBA" id="ARBA00022553"/>
    </source>
</evidence>
<dbReference type="InterPro" id="IPR003594">
    <property type="entry name" value="HATPase_dom"/>
</dbReference>
<comment type="catalytic activity">
    <reaction evidence="1">
        <text>ATP + protein L-histidine = ADP + protein N-phospho-L-histidine.</text>
        <dbReference type="EC" id="2.7.13.3"/>
    </reaction>
</comment>
<dbReference type="SUPFAM" id="SSF55874">
    <property type="entry name" value="ATPase domain of HSP90 chaperone/DNA topoisomerase II/histidine kinase"/>
    <property type="match status" value="1"/>
</dbReference>
<dbReference type="PANTHER" id="PTHR43711:SF1">
    <property type="entry name" value="HISTIDINE KINASE 1"/>
    <property type="match status" value="1"/>
</dbReference>
<dbReference type="EMBL" id="AP025295">
    <property type="protein sequence ID" value="BDD01751.1"/>
    <property type="molecule type" value="Genomic_DNA"/>
</dbReference>
<dbReference type="Proteomes" id="UP001354989">
    <property type="component" value="Plasmid pPP3"/>
</dbReference>
<dbReference type="Pfam" id="PF02518">
    <property type="entry name" value="HATPase_c"/>
    <property type="match status" value="1"/>
</dbReference>
<dbReference type="SMART" id="SM00388">
    <property type="entry name" value="HisKA"/>
    <property type="match status" value="1"/>
</dbReference>
<evidence type="ECO:0000259" key="8">
    <source>
        <dbReference type="SMART" id="SM00387"/>
    </source>
</evidence>
<evidence type="ECO:0000256" key="2">
    <source>
        <dbReference type="ARBA" id="ARBA00012438"/>
    </source>
</evidence>
<reference evidence="10 11" key="1">
    <citation type="submission" date="2021-12" db="EMBL/GenBank/DDBJ databases">
        <title>Genome sequencing of bacteria with rrn-lacking chromosome and rrn-plasmid.</title>
        <authorList>
            <person name="Anda M."/>
            <person name="Iwasaki W."/>
        </authorList>
    </citation>
    <scope>NUCLEOTIDE SEQUENCE [LARGE SCALE GENOMIC DNA]</scope>
    <source>
        <strain evidence="10 11">NBRC 101262</strain>
        <plasmid evidence="10 11">pPP3</plasmid>
    </source>
</reference>
<proteinExistence type="predicted"/>
<geneLocation type="plasmid" evidence="10 11">
    <name>pPP3</name>
</geneLocation>
<dbReference type="InterPro" id="IPR003661">
    <property type="entry name" value="HisK_dim/P_dom"/>
</dbReference>
<name>A0ABN6LF16_9BACT</name>
<dbReference type="CDD" id="cd00082">
    <property type="entry name" value="HisKA"/>
    <property type="match status" value="1"/>
</dbReference>
<evidence type="ECO:0000256" key="4">
    <source>
        <dbReference type="ARBA" id="ARBA00022679"/>
    </source>
</evidence>
<evidence type="ECO:0000256" key="1">
    <source>
        <dbReference type="ARBA" id="ARBA00000085"/>
    </source>
</evidence>
<organism evidence="10 11">
    <name type="scientific">Persicobacter psychrovividus</name>
    <dbReference type="NCBI Taxonomy" id="387638"/>
    <lineage>
        <taxon>Bacteria</taxon>
        <taxon>Pseudomonadati</taxon>
        <taxon>Bacteroidota</taxon>
        <taxon>Cytophagia</taxon>
        <taxon>Cytophagales</taxon>
        <taxon>Persicobacteraceae</taxon>
        <taxon>Persicobacter</taxon>
    </lineage>
</organism>
<dbReference type="InterPro" id="IPR036890">
    <property type="entry name" value="HATPase_C_sf"/>
</dbReference>
<keyword evidence="4" id="KW-0808">Transferase</keyword>
<dbReference type="Gene3D" id="1.10.287.130">
    <property type="match status" value="1"/>
</dbReference>
<keyword evidence="10" id="KW-0614">Plasmid</keyword>
<feature type="transmembrane region" description="Helical" evidence="7">
    <location>
        <begin position="25"/>
        <end position="43"/>
    </location>
</feature>
<dbReference type="InterPro" id="IPR050736">
    <property type="entry name" value="Sensor_HK_Regulatory"/>
</dbReference>
<dbReference type="PRINTS" id="PR00344">
    <property type="entry name" value="BCTRLSENSOR"/>
</dbReference>
<keyword evidence="5" id="KW-0418">Kinase</keyword>
<accession>A0ABN6LF16</accession>
<keyword evidence="7" id="KW-0812">Transmembrane</keyword>
<dbReference type="EC" id="2.7.13.3" evidence="2"/>
<keyword evidence="7" id="KW-1133">Transmembrane helix</keyword>
<feature type="transmembrane region" description="Helical" evidence="7">
    <location>
        <begin position="161"/>
        <end position="183"/>
    </location>
</feature>
<evidence type="ECO:0000259" key="9">
    <source>
        <dbReference type="SMART" id="SM00388"/>
    </source>
</evidence>
<evidence type="ECO:0000256" key="6">
    <source>
        <dbReference type="ARBA" id="ARBA00023012"/>
    </source>
</evidence>
<feature type="transmembrane region" description="Helical" evidence="7">
    <location>
        <begin position="129"/>
        <end position="149"/>
    </location>
</feature>
<feature type="domain" description="Histidine kinase/HSP90-like ATPase" evidence="8">
    <location>
        <begin position="440"/>
        <end position="550"/>
    </location>
</feature>
<feature type="transmembrane region" description="Helical" evidence="7">
    <location>
        <begin position="49"/>
        <end position="66"/>
    </location>
</feature>
<dbReference type="Gene3D" id="3.30.565.10">
    <property type="entry name" value="Histidine kinase-like ATPase, C-terminal domain"/>
    <property type="match status" value="1"/>
</dbReference>
<feature type="transmembrane region" description="Helical" evidence="7">
    <location>
        <begin position="100"/>
        <end position="117"/>
    </location>
</feature>
<dbReference type="RefSeq" id="WP_338398914.1">
    <property type="nucleotide sequence ID" value="NZ_AP025295.1"/>
</dbReference>
<dbReference type="Pfam" id="PF00512">
    <property type="entry name" value="HisKA"/>
    <property type="match status" value="1"/>
</dbReference>
<keyword evidence="11" id="KW-1185">Reference proteome</keyword>
<sequence length="564" mass="65134">MFNLILIKLLGAPHKLTFENRGLNAMNGILVLICLVMVAINVIFNQVMLLNVLYMGLVVLFGFNYYLSRFANAYRKSLLIMVSGIITALAYLWFKTGGITGSASFAILFMIICIIQFTEKRFLTTTVSLLLVSVLILIVVSVLFPSMVIQLSAEEREYRMTMSFITGAVITIPITLFFKINFINKQHKEVRHRKEIEQYKNQLENLMDTISEEFYVFSRDVSEVILFASDHPQAVFGEEYTTENIAQHLKDNILPQKKASDEHTFEAKVQRNNSVQWIKITEFEVIEAGKVVRIDAIAQDVTKRKFLQQKVTQALEKERQLNESQRQFVSMISHQFRTPLTVIKTASQFIQQLSSEQREEVKSMIAGRWTQIYSNIDQLTEFMESILTLHQHESRKIKFTPGKYNIVEMISQICEQYAMLDFHNREIQIVTENENIEWLFDITLLRQAFSNLISNAYKYSPGAVAPRIFITEKNDTLSVEVRDFGMGIPEHQRDKLFKPFFRATNTDQIKGTGVGLTLVKHLVELHKGQIRMIFHEQSGTSFFIDLPRQPDKQTAPLHNVWIEA</sequence>
<dbReference type="SUPFAM" id="SSF47384">
    <property type="entry name" value="Homodimeric domain of signal transducing histidine kinase"/>
    <property type="match status" value="1"/>
</dbReference>
<feature type="transmembrane region" description="Helical" evidence="7">
    <location>
        <begin position="78"/>
        <end position="94"/>
    </location>
</feature>
<dbReference type="InterPro" id="IPR004358">
    <property type="entry name" value="Sig_transdc_His_kin-like_C"/>
</dbReference>
<evidence type="ECO:0000256" key="5">
    <source>
        <dbReference type="ARBA" id="ARBA00022777"/>
    </source>
</evidence>
<keyword evidence="6" id="KW-0902">Two-component regulatory system</keyword>
<evidence type="ECO:0000256" key="7">
    <source>
        <dbReference type="SAM" id="Phobius"/>
    </source>
</evidence>
<evidence type="ECO:0000313" key="11">
    <source>
        <dbReference type="Proteomes" id="UP001354989"/>
    </source>
</evidence>
<dbReference type="PANTHER" id="PTHR43711">
    <property type="entry name" value="TWO-COMPONENT HISTIDINE KINASE"/>
    <property type="match status" value="1"/>
</dbReference>
<dbReference type="CDD" id="cd00075">
    <property type="entry name" value="HATPase"/>
    <property type="match status" value="1"/>
</dbReference>
<feature type="domain" description="Signal transduction histidine kinase dimerisation/phosphoacceptor" evidence="9">
    <location>
        <begin position="324"/>
        <end position="395"/>
    </location>
</feature>
<evidence type="ECO:0000313" key="10">
    <source>
        <dbReference type="EMBL" id="BDD01751.1"/>
    </source>
</evidence>